<reference evidence="3 4" key="1">
    <citation type="submission" date="2014-04" db="EMBL/GenBank/DDBJ databases">
        <authorList>
            <consortium name="DOE Joint Genome Institute"/>
            <person name="Kuo A."/>
            <person name="Zuccaro A."/>
            <person name="Kohler A."/>
            <person name="Nagy L.G."/>
            <person name="Floudas D."/>
            <person name="Copeland A."/>
            <person name="Barry K.W."/>
            <person name="Cichocki N."/>
            <person name="Veneault-Fourrey C."/>
            <person name="LaButti K."/>
            <person name="Lindquist E.A."/>
            <person name="Lipzen A."/>
            <person name="Lundell T."/>
            <person name="Morin E."/>
            <person name="Murat C."/>
            <person name="Sun H."/>
            <person name="Tunlid A."/>
            <person name="Henrissat B."/>
            <person name="Grigoriev I.V."/>
            <person name="Hibbett D.S."/>
            <person name="Martin F."/>
            <person name="Nordberg H.P."/>
            <person name="Cantor M.N."/>
            <person name="Hua S.X."/>
        </authorList>
    </citation>
    <scope>NUCLEOTIDE SEQUENCE [LARGE SCALE GENOMIC DNA]</scope>
    <source>
        <strain evidence="3 4">MAFF 305830</strain>
    </source>
</reference>
<proteinExistence type="predicted"/>
<name>A0A0C2XBH1_SERVB</name>
<reference evidence="4" key="2">
    <citation type="submission" date="2015-01" db="EMBL/GenBank/DDBJ databases">
        <title>Evolutionary Origins and Diversification of the Mycorrhizal Mutualists.</title>
        <authorList>
            <consortium name="DOE Joint Genome Institute"/>
            <consortium name="Mycorrhizal Genomics Consortium"/>
            <person name="Kohler A."/>
            <person name="Kuo A."/>
            <person name="Nagy L.G."/>
            <person name="Floudas D."/>
            <person name="Copeland A."/>
            <person name="Barry K.W."/>
            <person name="Cichocki N."/>
            <person name="Veneault-Fourrey C."/>
            <person name="LaButti K."/>
            <person name="Lindquist E.A."/>
            <person name="Lipzen A."/>
            <person name="Lundell T."/>
            <person name="Morin E."/>
            <person name="Murat C."/>
            <person name="Riley R."/>
            <person name="Ohm R."/>
            <person name="Sun H."/>
            <person name="Tunlid A."/>
            <person name="Henrissat B."/>
            <person name="Grigoriev I.V."/>
            <person name="Hibbett D.S."/>
            <person name="Martin F."/>
        </authorList>
    </citation>
    <scope>NUCLEOTIDE SEQUENCE [LARGE SCALE GENOMIC DNA]</scope>
    <source>
        <strain evidence="4">MAFF 305830</strain>
    </source>
</reference>
<feature type="compositionally biased region" description="Basic residues" evidence="1">
    <location>
        <begin position="1"/>
        <end position="14"/>
    </location>
</feature>
<dbReference type="OrthoDB" id="21120at2759"/>
<dbReference type="HOGENOM" id="CLU_068528_1_0_1"/>
<dbReference type="AlphaFoldDB" id="A0A0C2XBH1"/>
<dbReference type="PANTHER" id="PTHR22055">
    <property type="entry name" value="28 KDA HEAT- AND ACID-STABLE PHOSPHOPROTEIN PDGF-ASSOCIATED PROTEIN"/>
    <property type="match status" value="1"/>
</dbReference>
<dbReference type="InterPro" id="IPR039876">
    <property type="entry name" value="HAP28"/>
</dbReference>
<evidence type="ECO:0000313" key="3">
    <source>
        <dbReference type="EMBL" id="KIM26507.1"/>
    </source>
</evidence>
<feature type="compositionally biased region" description="Basic and acidic residues" evidence="1">
    <location>
        <begin position="120"/>
        <end position="166"/>
    </location>
</feature>
<feature type="compositionally biased region" description="Acidic residues" evidence="1">
    <location>
        <begin position="44"/>
        <end position="72"/>
    </location>
</feature>
<dbReference type="Pfam" id="PF10252">
    <property type="entry name" value="PP28"/>
    <property type="match status" value="1"/>
</dbReference>
<evidence type="ECO:0000313" key="4">
    <source>
        <dbReference type="Proteomes" id="UP000054097"/>
    </source>
</evidence>
<dbReference type="Proteomes" id="UP000054097">
    <property type="component" value="Unassembled WGS sequence"/>
</dbReference>
<dbReference type="InterPro" id="IPR019380">
    <property type="entry name" value="Casein_kinase_sb_PP28"/>
</dbReference>
<gene>
    <name evidence="3" type="ORF">M408DRAFT_25227</name>
</gene>
<evidence type="ECO:0000259" key="2">
    <source>
        <dbReference type="Pfam" id="PF10252"/>
    </source>
</evidence>
<keyword evidence="4" id="KW-1185">Reference proteome</keyword>
<feature type="domain" description="Casein kinase substrate phosphoprotein PP28" evidence="2">
    <location>
        <begin position="101"/>
        <end position="176"/>
    </location>
</feature>
<organism evidence="3 4">
    <name type="scientific">Serendipita vermifera MAFF 305830</name>
    <dbReference type="NCBI Taxonomy" id="933852"/>
    <lineage>
        <taxon>Eukaryota</taxon>
        <taxon>Fungi</taxon>
        <taxon>Dikarya</taxon>
        <taxon>Basidiomycota</taxon>
        <taxon>Agaricomycotina</taxon>
        <taxon>Agaricomycetes</taxon>
        <taxon>Sebacinales</taxon>
        <taxon>Serendipitaceae</taxon>
        <taxon>Serendipita</taxon>
    </lineage>
</organism>
<feature type="compositionally biased region" description="Polar residues" evidence="1">
    <location>
        <begin position="102"/>
        <end position="112"/>
    </location>
</feature>
<feature type="region of interest" description="Disordered" evidence="1">
    <location>
        <begin position="1"/>
        <end position="183"/>
    </location>
</feature>
<sequence>MTRAPGKYKQKRGGGRSFSKNLTLDENGIAVSADARGKKRRDDDSDDEDEDDEEEEEEEESEEEDEDEEPEIELSRAERKALKKQGKQPPAVSEEDKDLINPNRQPVKNLTISDIGAPRELSRREREAKEKAEAKEKYWKLHQAGKTDEAKSDMARLAKIRQEREAASAARKAAEEQPGSSTR</sequence>
<accession>A0A0C2XBH1</accession>
<evidence type="ECO:0000256" key="1">
    <source>
        <dbReference type="SAM" id="MobiDB-lite"/>
    </source>
</evidence>
<protein>
    <recommendedName>
        <fullName evidence="2">Casein kinase substrate phosphoprotein PP28 domain-containing protein</fullName>
    </recommendedName>
</protein>
<dbReference type="EMBL" id="KN824305">
    <property type="protein sequence ID" value="KIM26507.1"/>
    <property type="molecule type" value="Genomic_DNA"/>
</dbReference>